<dbReference type="PANTHER" id="PTHR47894">
    <property type="entry name" value="HTH-TYPE TRANSCRIPTIONAL REGULATOR GADX"/>
    <property type="match status" value="1"/>
</dbReference>
<dbReference type="InterPro" id="IPR009057">
    <property type="entry name" value="Homeodomain-like_sf"/>
</dbReference>
<dbReference type="PROSITE" id="PS01124">
    <property type="entry name" value="HTH_ARAC_FAMILY_2"/>
    <property type="match status" value="1"/>
</dbReference>
<evidence type="ECO:0000313" key="5">
    <source>
        <dbReference type="EMBL" id="GAC27277.1"/>
    </source>
</evidence>
<dbReference type="Gene3D" id="1.10.10.60">
    <property type="entry name" value="Homeodomain-like"/>
    <property type="match status" value="1"/>
</dbReference>
<accession>K6ZA85</accession>
<evidence type="ECO:0000259" key="4">
    <source>
        <dbReference type="PROSITE" id="PS01124"/>
    </source>
</evidence>
<name>K6ZA85_9ALTE</name>
<dbReference type="Pfam" id="PF12833">
    <property type="entry name" value="HTH_18"/>
    <property type="match status" value="1"/>
</dbReference>
<evidence type="ECO:0000256" key="2">
    <source>
        <dbReference type="ARBA" id="ARBA00023125"/>
    </source>
</evidence>
<dbReference type="PANTHER" id="PTHR47894:SF4">
    <property type="entry name" value="HTH-TYPE TRANSCRIPTIONAL REGULATOR GADX"/>
    <property type="match status" value="1"/>
</dbReference>
<feature type="domain" description="HTH araC/xylS-type" evidence="4">
    <location>
        <begin position="245"/>
        <end position="344"/>
    </location>
</feature>
<dbReference type="EMBL" id="BAEQ01000009">
    <property type="protein sequence ID" value="GAC27277.1"/>
    <property type="molecule type" value="Genomic_DNA"/>
</dbReference>
<dbReference type="OrthoDB" id="5582699at2"/>
<dbReference type="GO" id="GO:0005829">
    <property type="term" value="C:cytosol"/>
    <property type="evidence" value="ECO:0007669"/>
    <property type="project" value="TreeGrafter"/>
</dbReference>
<keyword evidence="1" id="KW-0805">Transcription regulation</keyword>
<dbReference type="InterPro" id="IPR032687">
    <property type="entry name" value="AraC-type_N"/>
</dbReference>
<evidence type="ECO:0000313" key="6">
    <source>
        <dbReference type="Proteomes" id="UP000006251"/>
    </source>
</evidence>
<dbReference type="GO" id="GO:0000976">
    <property type="term" value="F:transcription cis-regulatory region binding"/>
    <property type="evidence" value="ECO:0007669"/>
    <property type="project" value="TreeGrafter"/>
</dbReference>
<reference evidence="6" key="1">
    <citation type="journal article" date="2014" name="Environ. Microbiol.">
        <title>Comparative genomics of the marine bacterial genus Glaciecola reveals the high degree of genomic diversity and genomic characteristic for cold adaptation.</title>
        <authorList>
            <person name="Qin Q.L."/>
            <person name="Xie B.B."/>
            <person name="Yu Y."/>
            <person name="Shu Y.L."/>
            <person name="Rong J.C."/>
            <person name="Zhang Y.J."/>
            <person name="Zhao D.L."/>
            <person name="Chen X.L."/>
            <person name="Zhang X.Y."/>
            <person name="Chen B."/>
            <person name="Zhou B.C."/>
            <person name="Zhang Y.Z."/>
        </authorList>
    </citation>
    <scope>NUCLEOTIDE SEQUENCE [LARGE SCALE GENOMIC DNA]</scope>
    <source>
        <strain evidence="6">ACAM 615</strain>
    </source>
</reference>
<dbReference type="AlphaFoldDB" id="K6ZA85"/>
<organism evidence="5 6">
    <name type="scientific">Brumicola pallidula DSM 14239 = ACAM 615</name>
    <dbReference type="NCBI Taxonomy" id="1121922"/>
    <lineage>
        <taxon>Bacteria</taxon>
        <taxon>Pseudomonadati</taxon>
        <taxon>Pseudomonadota</taxon>
        <taxon>Gammaproteobacteria</taxon>
        <taxon>Alteromonadales</taxon>
        <taxon>Alteromonadaceae</taxon>
        <taxon>Brumicola</taxon>
    </lineage>
</organism>
<dbReference type="SUPFAM" id="SSF46689">
    <property type="entry name" value="Homeodomain-like"/>
    <property type="match status" value="1"/>
</dbReference>
<dbReference type="STRING" id="1121922.GCA_000428905_02969"/>
<dbReference type="Pfam" id="PF12625">
    <property type="entry name" value="Arabinose_bd"/>
    <property type="match status" value="1"/>
</dbReference>
<gene>
    <name evidence="5" type="ORF">GPAL_0397</name>
</gene>
<dbReference type="SMART" id="SM00342">
    <property type="entry name" value="HTH_ARAC"/>
    <property type="match status" value="1"/>
</dbReference>
<protein>
    <recommendedName>
        <fullName evidence="4">HTH araC/xylS-type domain-containing protein</fullName>
    </recommendedName>
</protein>
<dbReference type="Proteomes" id="UP000006251">
    <property type="component" value="Unassembled WGS sequence"/>
</dbReference>
<dbReference type="GO" id="GO:0003700">
    <property type="term" value="F:DNA-binding transcription factor activity"/>
    <property type="evidence" value="ECO:0007669"/>
    <property type="project" value="InterPro"/>
</dbReference>
<keyword evidence="6" id="KW-1185">Reference proteome</keyword>
<evidence type="ECO:0000256" key="3">
    <source>
        <dbReference type="ARBA" id="ARBA00023163"/>
    </source>
</evidence>
<dbReference type="InterPro" id="IPR018060">
    <property type="entry name" value="HTH_AraC"/>
</dbReference>
<keyword evidence="3" id="KW-0804">Transcription</keyword>
<proteinExistence type="predicted"/>
<evidence type="ECO:0000256" key="1">
    <source>
        <dbReference type="ARBA" id="ARBA00023015"/>
    </source>
</evidence>
<sequence>MRGRLYNRSDGLEPQIWSSVLRSLQFHLAEHNIDTPHLLHECGIAIDDLEHPHGQIPLNRYLNFLNKAAKEADDPLIGIKLSKSIGPELLGALGFLFLSSRTLYDGLDAICQYQNLFQESTQLSLDRMGSHYILGYQVYGMGNIDTRLDVEFSIAYTARLIRLFSNNQVKSVKMLFRHSPSVSVSHYLRLAGLPCEFNQAVNGVSIKAEDISFKGARFDPDLTQILTDYLDADLASKNQVNSFSDQVRTAIMSEQGQETVTAKLIAHRLGVSIPTFFRRLKLENESFKTMLDNVHYELACKYLSETQLNIYQISHLLGFSSTPSFTRAFKKWTNGITPSAYLTQLKRNQGL</sequence>
<comment type="caution">
    <text evidence="5">The sequence shown here is derived from an EMBL/GenBank/DDBJ whole genome shotgun (WGS) entry which is preliminary data.</text>
</comment>
<keyword evidence="2" id="KW-0238">DNA-binding</keyword>